<name>A0A1L3MVK9_9BACI</name>
<dbReference type="EMBL" id="CP016020">
    <property type="protein sequence ID" value="APH06300.1"/>
    <property type="molecule type" value="Genomic_DNA"/>
</dbReference>
<dbReference type="Proteomes" id="UP000181936">
    <property type="component" value="Chromosome"/>
</dbReference>
<accession>A0A1L3MVK9</accession>
<dbReference type="STRING" id="1547283.A9C19_17065"/>
<dbReference type="RefSeq" id="WP_072581100.1">
    <property type="nucleotide sequence ID" value="NZ_CP016020.1"/>
</dbReference>
<proteinExistence type="predicted"/>
<dbReference type="KEGG" id="bwh:A9C19_17065"/>
<keyword evidence="2" id="KW-1185">Reference proteome</keyword>
<evidence type="ECO:0000313" key="1">
    <source>
        <dbReference type="EMBL" id="APH06300.1"/>
    </source>
</evidence>
<dbReference type="OrthoDB" id="2431483at2"/>
<dbReference type="AlphaFoldDB" id="A0A1L3MVK9"/>
<protein>
    <recommendedName>
        <fullName evidence="3">DUF4901 domain-containing protein</fullName>
    </recommendedName>
</protein>
<gene>
    <name evidence="1" type="ORF">A9C19_17065</name>
</gene>
<reference evidence="1 2" key="1">
    <citation type="journal article" date="2016" name="Sci. Rep.">
        <title>Complete genome sequence and transcriptomic analysis of a novel marine strain Bacillus weihaiensis reveals the mechanism of brown algae degradation.</title>
        <authorList>
            <person name="Zhu Y."/>
            <person name="Chen P."/>
            <person name="Bao Y."/>
            <person name="Men Y."/>
            <person name="Zeng Y."/>
            <person name="Yang J."/>
            <person name="Sun J."/>
            <person name="Sun Y."/>
        </authorList>
    </citation>
    <scope>NUCLEOTIDE SEQUENCE [LARGE SCALE GENOMIC DNA]</scope>
    <source>
        <strain evidence="1 2">Alg07</strain>
    </source>
</reference>
<sequence>MDERIKELVEFTRDKYGLGDYFLYDYELHRSMTIFKETVYTLRMDWFPNHEANWDDEESTPTGAACIEIDVHSKKPKSIIFVKGVSYADDQRRLDASKRDELAEWIESETGLTYGKQFQFWKEEEGDVHFKECVDGVAVSASGSIHIKLDEEGKLTFFSVNGQFPMDGFIERNQFALSLKQEPIMELAKKQLKLVEFPIMKEKKYVLAYAMEEIYVRNDGIRTIPFDVIVDVRSYLPVNQVLEWDNEVKEGQPPFQRRPLTYKEEIHPDQAFQLEEHPDVKKLERDEMNKCIEACKGLLRQKYPNDSGEWVVSSLHREKGYIQAILRKVGHVGHQAQHVFQRKLLIFIDPNGFKVVSDMGNELLIDMYKEFKKADDATVTRDEAYEKLKDKFELKPYYVYDFEEERYVLCGKVDCYYAVKASTGKVVGMNEL</sequence>
<organism evidence="1 2">
    <name type="scientific">Bacillus weihaiensis</name>
    <dbReference type="NCBI Taxonomy" id="1547283"/>
    <lineage>
        <taxon>Bacteria</taxon>
        <taxon>Bacillati</taxon>
        <taxon>Bacillota</taxon>
        <taxon>Bacilli</taxon>
        <taxon>Bacillales</taxon>
        <taxon>Bacillaceae</taxon>
        <taxon>Bacillus</taxon>
    </lineage>
</organism>
<evidence type="ECO:0000313" key="2">
    <source>
        <dbReference type="Proteomes" id="UP000181936"/>
    </source>
</evidence>
<evidence type="ECO:0008006" key="3">
    <source>
        <dbReference type="Google" id="ProtNLM"/>
    </source>
</evidence>